<protein>
    <submittedName>
        <fullName evidence="2">Uncharacterized protein</fullName>
    </submittedName>
</protein>
<feature type="region of interest" description="Disordered" evidence="1">
    <location>
        <begin position="142"/>
        <end position="165"/>
    </location>
</feature>
<feature type="region of interest" description="Disordered" evidence="1">
    <location>
        <begin position="1"/>
        <end position="31"/>
    </location>
</feature>
<dbReference type="KEGG" id="sesp:BN6_54600"/>
<accession>K0K746</accession>
<dbReference type="AlphaFoldDB" id="K0K746"/>
<organism evidence="2 3">
    <name type="scientific">Saccharothrix espanaensis (strain ATCC 51144 / DSM 44229 / JCM 9112 / NBRC 15066 / NRRL 15764)</name>
    <dbReference type="NCBI Taxonomy" id="1179773"/>
    <lineage>
        <taxon>Bacteria</taxon>
        <taxon>Bacillati</taxon>
        <taxon>Actinomycetota</taxon>
        <taxon>Actinomycetes</taxon>
        <taxon>Pseudonocardiales</taxon>
        <taxon>Pseudonocardiaceae</taxon>
        <taxon>Saccharothrix</taxon>
    </lineage>
</organism>
<gene>
    <name evidence="2" type="ordered locus">BN6_54600</name>
</gene>
<dbReference type="Proteomes" id="UP000006281">
    <property type="component" value="Chromosome"/>
</dbReference>
<sequence>MRGNAARHRRGALPCLHPAGRPRVVTSSRPRRRIEPAVRTTGARAAIPRGAWWTARGDHGLLGSDTEVGGDDRVELRSHPCRLGADQVGEVALVGLGQPPALCSREAGNARAVHLDHSHGSEDDLATVYDHIAGLRGRLGTDLTNDAERRSPAATRSGDRSAPASFAVATVESRLVPGPLREPTGDVGARCGIGLGSGVLVCVGVSAGEHGTEPGGDGVGGGQHIAVQ</sequence>
<dbReference type="EMBL" id="HE804045">
    <property type="protein sequence ID" value="CCH32719.1"/>
    <property type="molecule type" value="Genomic_DNA"/>
</dbReference>
<evidence type="ECO:0000256" key="1">
    <source>
        <dbReference type="SAM" id="MobiDB-lite"/>
    </source>
</evidence>
<proteinExistence type="predicted"/>
<evidence type="ECO:0000313" key="3">
    <source>
        <dbReference type="Proteomes" id="UP000006281"/>
    </source>
</evidence>
<name>K0K746_SACES</name>
<evidence type="ECO:0000313" key="2">
    <source>
        <dbReference type="EMBL" id="CCH32719.1"/>
    </source>
</evidence>
<dbReference type="HOGENOM" id="CLU_1214096_0_0_11"/>
<feature type="compositionally biased region" description="Basic residues" evidence="1">
    <location>
        <begin position="1"/>
        <end position="11"/>
    </location>
</feature>
<keyword evidence="3" id="KW-1185">Reference proteome</keyword>
<reference evidence="2 3" key="1">
    <citation type="journal article" date="2012" name="BMC Genomics">
        <title>Complete genome sequence of Saccharothrix espanaensis DSM 44229T and comparison to the other completely sequenced Pseudonocardiaceae.</title>
        <authorList>
            <person name="Strobel T."/>
            <person name="Al-Dilaimi A."/>
            <person name="Blom J."/>
            <person name="Gessner A."/>
            <person name="Kalinowski J."/>
            <person name="Luzhetska M."/>
            <person name="Puhler A."/>
            <person name="Szczepanowski R."/>
            <person name="Bechthold A."/>
            <person name="Ruckert C."/>
        </authorList>
    </citation>
    <scope>NUCLEOTIDE SEQUENCE [LARGE SCALE GENOMIC DNA]</scope>
    <source>
        <strain evidence="3">ATCC 51144 / DSM 44229 / JCM 9112 / NBRC 15066 / NRRL 15764</strain>
    </source>
</reference>